<keyword evidence="3" id="KW-0131">Cell cycle</keyword>
<feature type="domain" description="Cyclin-like" evidence="6">
    <location>
        <begin position="262"/>
        <end position="347"/>
    </location>
</feature>
<dbReference type="EMBL" id="CAKXAJ010026306">
    <property type="protein sequence ID" value="CAH2266411.1"/>
    <property type="molecule type" value="Genomic_DNA"/>
</dbReference>
<gene>
    <name evidence="8" type="primary">jg1008</name>
    <name evidence="8" type="ORF">PAEG_LOCUS25264</name>
</gene>
<dbReference type="SMART" id="SM00385">
    <property type="entry name" value="CYCLIN"/>
    <property type="match status" value="2"/>
</dbReference>
<proteinExistence type="inferred from homology"/>
<dbReference type="InterPro" id="IPR036915">
    <property type="entry name" value="Cyclin-like_sf"/>
</dbReference>
<dbReference type="Pfam" id="PF02984">
    <property type="entry name" value="Cyclin_C"/>
    <property type="match status" value="1"/>
</dbReference>
<dbReference type="GO" id="GO:0044772">
    <property type="term" value="P:mitotic cell cycle phase transition"/>
    <property type="evidence" value="ECO:0007669"/>
    <property type="project" value="InterPro"/>
</dbReference>
<feature type="domain" description="Cyclin C-terminal" evidence="7">
    <location>
        <begin position="356"/>
        <end position="476"/>
    </location>
</feature>
<evidence type="ECO:0000259" key="7">
    <source>
        <dbReference type="SMART" id="SM01332"/>
    </source>
</evidence>
<organism evidence="8 9">
    <name type="scientific">Pararge aegeria aegeria</name>
    <dbReference type="NCBI Taxonomy" id="348720"/>
    <lineage>
        <taxon>Eukaryota</taxon>
        <taxon>Metazoa</taxon>
        <taxon>Ecdysozoa</taxon>
        <taxon>Arthropoda</taxon>
        <taxon>Hexapoda</taxon>
        <taxon>Insecta</taxon>
        <taxon>Pterygota</taxon>
        <taxon>Neoptera</taxon>
        <taxon>Endopterygota</taxon>
        <taxon>Lepidoptera</taxon>
        <taxon>Glossata</taxon>
        <taxon>Ditrysia</taxon>
        <taxon>Papilionoidea</taxon>
        <taxon>Nymphalidae</taxon>
        <taxon>Satyrinae</taxon>
        <taxon>Satyrini</taxon>
        <taxon>Parargina</taxon>
        <taxon>Pararge</taxon>
    </lineage>
</organism>
<dbReference type="InterPro" id="IPR004367">
    <property type="entry name" value="Cyclin_C-dom"/>
</dbReference>
<sequence>MEIQVRRNHIVHDQENVYASKNVGATVPMKHLGLNVRGALGELNTNTNFQSQPANNAIKSAISCEIENKTRRVVRCYKHVQSKVDTGLASKSIIQPSSRPPLRREESTGRLAARAVVSRAALKDTQNKPNEIKESVNVFVQAKKVVQAKKKLPTLKENAKEVKSLLKQPIGEPTESLGKLKLGDDVSTKVNQRKKEPEPTPELPDDIEDIDAKDNNTALLMSHYIKDIYRYLTKLEEKYAIEKDHLAKQVVVTGRMRATLIDWLVEVQKQFTLELETFHMTVGIIDRYLQVVTNVQRGKLQLVGVTAMFIASKYEEVFAPQVGDFVFITDNAYSASDVIQCEVEILSKLGYCLARPIPISFLRRFVKAAHGTSKNHHLAKYLVDLCLVEYSMAHYKPSELAAAAICLSLYLLSKKNLTEVWTPTLSYYSEYSLEHIEPIMRKIAKIVVNVEKSKYKAVYNKYLDISLAKVSSLPQLKSDVILELAQEA</sequence>
<dbReference type="InterPro" id="IPR046965">
    <property type="entry name" value="Cyclin_A/B-like"/>
</dbReference>
<dbReference type="OrthoDB" id="5590282at2759"/>
<dbReference type="PANTHER" id="PTHR10177">
    <property type="entry name" value="CYCLINS"/>
    <property type="match status" value="1"/>
</dbReference>
<dbReference type="PIRSF" id="PIRSF001771">
    <property type="entry name" value="Cyclin_A_B_D_E"/>
    <property type="match status" value="1"/>
</dbReference>
<reference evidence="8" key="1">
    <citation type="submission" date="2022-03" db="EMBL/GenBank/DDBJ databases">
        <authorList>
            <person name="Lindestad O."/>
        </authorList>
    </citation>
    <scope>NUCLEOTIDE SEQUENCE</scope>
</reference>
<dbReference type="AlphaFoldDB" id="A0A8S4SH35"/>
<keyword evidence="1" id="KW-0132">Cell division</keyword>
<evidence type="ECO:0000256" key="1">
    <source>
        <dbReference type="ARBA" id="ARBA00022618"/>
    </source>
</evidence>
<dbReference type="Pfam" id="PF00134">
    <property type="entry name" value="Cyclin_N"/>
    <property type="match status" value="1"/>
</dbReference>
<keyword evidence="2 4" id="KW-0195">Cyclin</keyword>
<dbReference type="InterPro" id="IPR006671">
    <property type="entry name" value="Cyclin_N"/>
</dbReference>
<accession>A0A8S4SH35</accession>
<dbReference type="InterPro" id="IPR013763">
    <property type="entry name" value="Cyclin-like_dom"/>
</dbReference>
<evidence type="ECO:0000256" key="2">
    <source>
        <dbReference type="ARBA" id="ARBA00023127"/>
    </source>
</evidence>
<dbReference type="PROSITE" id="PS00292">
    <property type="entry name" value="CYCLINS"/>
    <property type="match status" value="1"/>
</dbReference>
<feature type="domain" description="Cyclin-like" evidence="6">
    <location>
        <begin position="360"/>
        <end position="445"/>
    </location>
</feature>
<dbReference type="InterPro" id="IPR048258">
    <property type="entry name" value="Cyclins_cyclin-box"/>
</dbReference>
<dbReference type="Proteomes" id="UP000838756">
    <property type="component" value="Unassembled WGS sequence"/>
</dbReference>
<dbReference type="GO" id="GO:0005634">
    <property type="term" value="C:nucleus"/>
    <property type="evidence" value="ECO:0007669"/>
    <property type="project" value="UniProtKB-ARBA"/>
</dbReference>
<dbReference type="GO" id="GO:0016538">
    <property type="term" value="F:cyclin-dependent protein serine/threonine kinase regulator activity"/>
    <property type="evidence" value="ECO:0007669"/>
    <property type="project" value="InterPro"/>
</dbReference>
<evidence type="ECO:0000256" key="4">
    <source>
        <dbReference type="RuleBase" id="RU000383"/>
    </source>
</evidence>
<dbReference type="CDD" id="cd20509">
    <property type="entry name" value="CYCLIN_CCNB1-like_rpt2"/>
    <property type="match status" value="1"/>
</dbReference>
<feature type="region of interest" description="Disordered" evidence="5">
    <location>
        <begin position="176"/>
        <end position="206"/>
    </location>
</feature>
<dbReference type="SMART" id="SM01332">
    <property type="entry name" value="Cyclin_C"/>
    <property type="match status" value="1"/>
</dbReference>
<evidence type="ECO:0000256" key="3">
    <source>
        <dbReference type="ARBA" id="ARBA00023306"/>
    </source>
</evidence>
<dbReference type="FunFam" id="1.10.472.10:FF:000001">
    <property type="entry name" value="G2/mitotic-specific cyclin"/>
    <property type="match status" value="1"/>
</dbReference>
<evidence type="ECO:0000313" key="9">
    <source>
        <dbReference type="Proteomes" id="UP000838756"/>
    </source>
</evidence>
<feature type="compositionally biased region" description="Basic and acidic residues" evidence="5">
    <location>
        <begin position="181"/>
        <end position="198"/>
    </location>
</feature>
<evidence type="ECO:0000313" key="8">
    <source>
        <dbReference type="EMBL" id="CAH2266411.1"/>
    </source>
</evidence>
<dbReference type="CDD" id="cd20507">
    <property type="entry name" value="CYCLIN_CCNB1-like_rpt1"/>
    <property type="match status" value="1"/>
</dbReference>
<dbReference type="GO" id="GO:0051301">
    <property type="term" value="P:cell division"/>
    <property type="evidence" value="ECO:0007669"/>
    <property type="project" value="UniProtKB-KW"/>
</dbReference>
<evidence type="ECO:0000256" key="5">
    <source>
        <dbReference type="SAM" id="MobiDB-lite"/>
    </source>
</evidence>
<comment type="caution">
    <text evidence="8">The sequence shown here is derived from an EMBL/GenBank/DDBJ whole genome shotgun (WGS) entry which is preliminary data.</text>
</comment>
<keyword evidence="9" id="KW-1185">Reference proteome</keyword>
<protein>
    <submittedName>
        <fullName evidence="8">Jg1008 protein</fullName>
    </submittedName>
</protein>
<dbReference type="Gene3D" id="1.10.472.10">
    <property type="entry name" value="Cyclin-like"/>
    <property type="match status" value="2"/>
</dbReference>
<comment type="similarity">
    <text evidence="4">Belongs to the cyclin family.</text>
</comment>
<name>A0A8S4SH35_9NEOP</name>
<evidence type="ECO:0000259" key="6">
    <source>
        <dbReference type="SMART" id="SM00385"/>
    </source>
</evidence>
<dbReference type="SUPFAM" id="SSF47954">
    <property type="entry name" value="Cyclin-like"/>
    <property type="match status" value="2"/>
</dbReference>
<dbReference type="InterPro" id="IPR039361">
    <property type="entry name" value="Cyclin"/>
</dbReference>